<reference evidence="3" key="1">
    <citation type="submission" date="2010-08" db="EMBL/GenBank/DDBJ databases">
        <authorList>
            <consortium name="Caenorhabditis japonica Sequencing Consortium"/>
            <person name="Wilson R.K."/>
        </authorList>
    </citation>
    <scope>NUCLEOTIDE SEQUENCE [LARGE SCALE GENOMIC DNA]</scope>
    <source>
        <strain evidence="3">DF5081</strain>
    </source>
</reference>
<organism evidence="2 3">
    <name type="scientific">Caenorhabditis japonica</name>
    <dbReference type="NCBI Taxonomy" id="281687"/>
    <lineage>
        <taxon>Eukaryota</taxon>
        <taxon>Metazoa</taxon>
        <taxon>Ecdysozoa</taxon>
        <taxon>Nematoda</taxon>
        <taxon>Chromadorea</taxon>
        <taxon>Rhabditida</taxon>
        <taxon>Rhabditina</taxon>
        <taxon>Rhabditomorpha</taxon>
        <taxon>Rhabditoidea</taxon>
        <taxon>Rhabditidae</taxon>
        <taxon>Peloderinae</taxon>
        <taxon>Caenorhabditis</taxon>
    </lineage>
</organism>
<reference evidence="2" key="2">
    <citation type="submission" date="2022-06" db="UniProtKB">
        <authorList>
            <consortium name="EnsemblMetazoa"/>
        </authorList>
    </citation>
    <scope>IDENTIFICATION</scope>
    <source>
        <strain evidence="2">DF5081</strain>
    </source>
</reference>
<dbReference type="Proteomes" id="UP000005237">
    <property type="component" value="Unassembled WGS sequence"/>
</dbReference>
<name>A0A8R1IER7_CAEJA</name>
<evidence type="ECO:0000313" key="2">
    <source>
        <dbReference type="EnsemblMetazoa" id="CJA24596.1"/>
    </source>
</evidence>
<feature type="signal peptide" evidence="1">
    <location>
        <begin position="1"/>
        <end position="19"/>
    </location>
</feature>
<dbReference type="AlphaFoldDB" id="A0A8R1IER7"/>
<evidence type="ECO:0000256" key="1">
    <source>
        <dbReference type="SAM" id="SignalP"/>
    </source>
</evidence>
<feature type="chain" id="PRO_5035728332" evidence="1">
    <location>
        <begin position="20"/>
        <end position="76"/>
    </location>
</feature>
<accession>A0A8R1IER7</accession>
<keyword evidence="1" id="KW-0732">Signal</keyword>
<proteinExistence type="predicted"/>
<keyword evidence="3" id="KW-1185">Reference proteome</keyword>
<protein>
    <submittedName>
        <fullName evidence="2">Uncharacterized protein</fullName>
    </submittedName>
</protein>
<evidence type="ECO:0000313" key="3">
    <source>
        <dbReference type="Proteomes" id="UP000005237"/>
    </source>
</evidence>
<dbReference type="EnsemblMetazoa" id="CJA24596.1">
    <property type="protein sequence ID" value="CJA24596.1"/>
    <property type="gene ID" value="WBGene00180168"/>
</dbReference>
<sequence>MVIPLLFICTTFWPLKTLAADNSQSQLADFQNDTDVSVISTTMIPEQVTPKPTFGVNNVNLHCPSVENAVSTCPKG</sequence>